<dbReference type="EMBL" id="JAAAPK010000016">
    <property type="protein sequence ID" value="NBC45863.1"/>
    <property type="molecule type" value="Genomic_DNA"/>
</dbReference>
<organism evidence="2 3">
    <name type="scientific">Corallococcus exiguus</name>
    <dbReference type="NCBI Taxonomy" id="83462"/>
    <lineage>
        <taxon>Bacteria</taxon>
        <taxon>Pseudomonadati</taxon>
        <taxon>Myxococcota</taxon>
        <taxon>Myxococcia</taxon>
        <taxon>Myxococcales</taxon>
        <taxon>Cystobacterineae</taxon>
        <taxon>Myxococcaceae</taxon>
        <taxon>Corallococcus</taxon>
    </lineage>
</organism>
<feature type="signal peptide" evidence="1">
    <location>
        <begin position="1"/>
        <end position="19"/>
    </location>
</feature>
<reference evidence="2 3" key="1">
    <citation type="submission" date="2020-01" db="EMBL/GenBank/DDBJ databases">
        <title>The draft genome sequence of Corallococcus exiguus DSM 14696.</title>
        <authorList>
            <person name="Zhang X."/>
            <person name="Zhu H."/>
        </authorList>
    </citation>
    <scope>NUCLEOTIDE SEQUENCE [LARGE SCALE GENOMIC DNA]</scope>
    <source>
        <strain evidence="2 3">DSM 14696</strain>
    </source>
</reference>
<keyword evidence="1" id="KW-0732">Signal</keyword>
<dbReference type="PROSITE" id="PS51257">
    <property type="entry name" value="PROKAR_LIPOPROTEIN"/>
    <property type="match status" value="1"/>
</dbReference>
<proteinExistence type="predicted"/>
<dbReference type="Proteomes" id="UP000537825">
    <property type="component" value="Unassembled WGS sequence"/>
</dbReference>
<keyword evidence="3" id="KW-1185">Reference proteome</keyword>
<feature type="chain" id="PRO_5031044438" description="Lipoprotein" evidence="1">
    <location>
        <begin position="20"/>
        <end position="241"/>
    </location>
</feature>
<dbReference type="AlphaFoldDB" id="A0A7X4YIC6"/>
<protein>
    <recommendedName>
        <fullName evidence="4">Lipoprotein</fullName>
    </recommendedName>
</protein>
<comment type="caution">
    <text evidence="2">The sequence shown here is derived from an EMBL/GenBank/DDBJ whole genome shotgun (WGS) entry which is preliminary data.</text>
</comment>
<name>A0A7X4YIC6_9BACT</name>
<dbReference type="RefSeq" id="WP_139919187.1">
    <property type="nucleotide sequence ID" value="NZ_CBCSLE010000109.1"/>
</dbReference>
<evidence type="ECO:0008006" key="4">
    <source>
        <dbReference type="Google" id="ProtNLM"/>
    </source>
</evidence>
<evidence type="ECO:0000313" key="2">
    <source>
        <dbReference type="EMBL" id="NBC45863.1"/>
    </source>
</evidence>
<accession>A0A7X4YIC6</accession>
<sequence>MRRRWRQRAFAQVVMAVLAAGCGASNGSKPPDELPRDCVPSGGATGAPGTIEEAVALINSLPRPTSVACLVESLDRPLRLSASESDFSAQPAHGRRSPRIFLFSGSLILSVVPDGPGAEVVEFSQLDASGRSIKGELAFPIEAEVPPEAPYTKVMFQPDLTVCAFCHADEKPAHRVGNAWAYSSQALRPVDSSLVPIEELQREASTCDTSVEPERCRLLQELFEHGMPRAHAFPSSLPTFP</sequence>
<evidence type="ECO:0000313" key="3">
    <source>
        <dbReference type="Proteomes" id="UP000537825"/>
    </source>
</evidence>
<gene>
    <name evidence="2" type="ORF">GTZ93_39340</name>
</gene>
<evidence type="ECO:0000256" key="1">
    <source>
        <dbReference type="SAM" id="SignalP"/>
    </source>
</evidence>